<name>A0ACC1T8M6_9APHY</name>
<protein>
    <submittedName>
        <fullName evidence="1">Uncharacterized protein</fullName>
    </submittedName>
</protein>
<comment type="caution">
    <text evidence="1">The sequence shown here is derived from an EMBL/GenBank/DDBJ whole genome shotgun (WGS) entry which is preliminary data.</text>
</comment>
<dbReference type="EMBL" id="JANHOG010000299">
    <property type="protein sequence ID" value="KAJ3555783.1"/>
    <property type="molecule type" value="Genomic_DNA"/>
</dbReference>
<sequence length="638" mass="69077">MKSKLSISLCIALHAILVLIFAAITVTYETGALNTPLRLSQGTLRAILSIVSQAFTIAYCAALVWLTQRITLHEFTKYPQTLTSIHDKSSAWLGLGSSLQTMGRQVKLASDLLGVSMITVYLLLIFVVHTTLPSIFTFTSQNVTSVSAYPTTLSRQDVISELVLGAGNGVDDLNEVRIGLTNLYAILQVYDALNFPTVGVADSMLYDIIPIIQNPADADVEVNATTFSVDCASLPGAVQESFVYPNATPSQQAPYTFEFDDGKYTFSVTAMGINQFQVLPVINSSLIATDESNDLANLSTLIVATTYPLVDSAANNVTSQAVSINPIWKDSETYGEFHEITGINVVGCNFDVHNSTVHVNAQSRTVNQSSFLSMPVGWHEWAEPGTSEDLLLMETLQAFISNVPSVSSIDDPTLGIPDGTVDIIAYVRPHSLIEQFLQMDIATIRNANLNVSGPITLDELNRCLGRAFAAVLWFYNSASPTSLELVFSDVGAKQRQGQALIPSSVPQERLTVNKISLFAGLAASCALFVLAIGMIIKSGGFVKNDIHHDISGLLPILWFLGHEPRLIAVQHPDLDALRTAGMFKVTGISHSGQHTYTSNGKGQDAEYELGSLTEPMHSSDPLLRQRKNHVCPTCGTEC</sequence>
<accession>A0ACC1T8M6</accession>
<evidence type="ECO:0000313" key="1">
    <source>
        <dbReference type="EMBL" id="KAJ3555783.1"/>
    </source>
</evidence>
<keyword evidence="2" id="KW-1185">Reference proteome</keyword>
<organism evidence="1 2">
    <name type="scientific">Phlebia brevispora</name>
    <dbReference type="NCBI Taxonomy" id="194682"/>
    <lineage>
        <taxon>Eukaryota</taxon>
        <taxon>Fungi</taxon>
        <taxon>Dikarya</taxon>
        <taxon>Basidiomycota</taxon>
        <taxon>Agaricomycotina</taxon>
        <taxon>Agaricomycetes</taxon>
        <taxon>Polyporales</taxon>
        <taxon>Meruliaceae</taxon>
        <taxon>Phlebia</taxon>
    </lineage>
</organism>
<proteinExistence type="predicted"/>
<evidence type="ECO:0000313" key="2">
    <source>
        <dbReference type="Proteomes" id="UP001148662"/>
    </source>
</evidence>
<dbReference type="Proteomes" id="UP001148662">
    <property type="component" value="Unassembled WGS sequence"/>
</dbReference>
<gene>
    <name evidence="1" type="ORF">NM688_g2385</name>
</gene>
<reference evidence="1" key="1">
    <citation type="submission" date="2022-07" db="EMBL/GenBank/DDBJ databases">
        <title>Genome Sequence of Phlebia brevispora.</title>
        <authorList>
            <person name="Buettner E."/>
        </authorList>
    </citation>
    <scope>NUCLEOTIDE SEQUENCE</scope>
    <source>
        <strain evidence="1">MPL23</strain>
    </source>
</reference>